<organism evidence="1 2">
    <name type="scientific">Aeromonas salmonicida subsp. salmonicida 01-B526</name>
    <dbReference type="NCBI Taxonomy" id="1076135"/>
    <lineage>
        <taxon>Bacteria</taxon>
        <taxon>Pseudomonadati</taxon>
        <taxon>Pseudomonadota</taxon>
        <taxon>Gammaproteobacteria</taxon>
        <taxon>Aeromonadales</taxon>
        <taxon>Aeromonadaceae</taxon>
        <taxon>Aeromonas</taxon>
    </lineage>
</organism>
<proteinExistence type="predicted"/>
<gene>
    <name evidence="1" type="ORF">IYQ_03557</name>
</gene>
<dbReference type="EMBL" id="AGVO01000012">
    <property type="protein sequence ID" value="EHI53794.1"/>
    <property type="molecule type" value="Genomic_DNA"/>
</dbReference>
<comment type="caution">
    <text evidence="1">The sequence shown here is derived from an EMBL/GenBank/DDBJ whole genome shotgun (WGS) entry which is preliminary data.</text>
</comment>
<name>A0ABN0E3I3_AERSS</name>
<keyword evidence="2" id="KW-1185">Reference proteome</keyword>
<evidence type="ECO:0000313" key="1">
    <source>
        <dbReference type="EMBL" id="EHI53794.1"/>
    </source>
</evidence>
<reference evidence="1 2" key="1">
    <citation type="journal article" date="2012" name="Front. Microbiol.">
        <title>Draft Genome Sequence of the Virulent Strain 01-B526 of the Fish Pathogen Aeromonas salmonicida.</title>
        <authorList>
            <person name="Charette S.J."/>
            <person name="Brochu F."/>
            <person name="Boyle B."/>
            <person name="Filion G."/>
            <person name="Tanaka K.H."/>
            <person name="Derome N."/>
        </authorList>
    </citation>
    <scope>NUCLEOTIDE SEQUENCE [LARGE SCALE GENOMIC DNA]</scope>
    <source>
        <strain evidence="1 2">01-B526</strain>
    </source>
</reference>
<evidence type="ECO:0000313" key="2">
    <source>
        <dbReference type="Proteomes" id="UP000006428"/>
    </source>
</evidence>
<dbReference type="Proteomes" id="UP000006428">
    <property type="component" value="Unassembled WGS sequence"/>
</dbReference>
<protein>
    <submittedName>
        <fullName evidence="1">Uncharacterized protein</fullName>
    </submittedName>
</protein>
<sequence length="64" mass="6594">MAGRISAGLLISFNLSRESKSPGNRITSTPAAISGRWAINASGYLTSAENTSAGVNNSILARLT</sequence>
<accession>A0ABN0E3I3</accession>